<dbReference type="Proteomes" id="UP000258533">
    <property type="component" value="Unassembled WGS sequence"/>
</dbReference>
<sequence>MSKNNVKLNFDGFLQLRRTAGHTVVAKVAQEIASNATSMATTTKSGIHPKYVALPVKDTKHGAVAIVTAASNPSKEWLATMRSEGRHHWLAKAVGAGK</sequence>
<organism evidence="1 2">
    <name type="scientific">Gardnerella vaginalis</name>
    <dbReference type="NCBI Taxonomy" id="2702"/>
    <lineage>
        <taxon>Bacteria</taxon>
        <taxon>Bacillati</taxon>
        <taxon>Actinomycetota</taxon>
        <taxon>Actinomycetes</taxon>
        <taxon>Bifidobacteriales</taxon>
        <taxon>Bifidobacteriaceae</taxon>
        <taxon>Gardnerella</taxon>
    </lineage>
</organism>
<accession>A0A3E1IYA5</accession>
<gene>
    <name evidence="1" type="ORF">AXE73_04075</name>
</gene>
<proteinExistence type="predicted"/>
<name>A0A3E1IYA5_GARVA</name>
<comment type="caution">
    <text evidence="1">The sequence shown here is derived from an EMBL/GenBank/DDBJ whole genome shotgun (WGS) entry which is preliminary data.</text>
</comment>
<protein>
    <submittedName>
        <fullName evidence="1">Uncharacterized protein</fullName>
    </submittedName>
</protein>
<dbReference type="EMBL" id="LRTT01000001">
    <property type="protein sequence ID" value="RFD77764.1"/>
    <property type="molecule type" value="Genomic_DNA"/>
</dbReference>
<evidence type="ECO:0000313" key="2">
    <source>
        <dbReference type="Proteomes" id="UP000258533"/>
    </source>
</evidence>
<dbReference type="AlphaFoldDB" id="A0A3E1IYA5"/>
<evidence type="ECO:0000313" key="1">
    <source>
        <dbReference type="EMBL" id="RFD77764.1"/>
    </source>
</evidence>
<reference evidence="1 2" key="1">
    <citation type="submission" date="2016-02" db="EMBL/GenBank/DDBJ databases">
        <title>Gardnerella vaginalis Subgroups Defined by cpn60 Sequencing and Sialidase Activity in Isolates from Canada, Belgium and Kenya.</title>
        <authorList>
            <person name="Schellenberg J."/>
            <person name="Paramel Jayaprakash T."/>
            <person name="Withana Gamage N."/>
            <person name="Patterson M.H."/>
            <person name="Vaneechoutte M."/>
            <person name="Hill J.E."/>
        </authorList>
    </citation>
    <scope>NUCLEOTIDE SEQUENCE [LARGE SCALE GENOMIC DNA]</scope>
    <source>
        <strain evidence="1 2">N144</strain>
    </source>
</reference>
<dbReference type="RefSeq" id="WP_116689649.1">
    <property type="nucleotide sequence ID" value="NZ_JBKFWW010000001.1"/>
</dbReference>